<evidence type="ECO:0000313" key="2">
    <source>
        <dbReference type="Proteomes" id="UP000323910"/>
    </source>
</evidence>
<reference evidence="1 2" key="1">
    <citation type="submission" date="2019-08" db="EMBL/GenBank/DDBJ databases">
        <title>The draft genome of Lelliottia nimipressuralis strain CICC 24156.</title>
        <authorList>
            <person name="Wu W."/>
            <person name="Feng Y."/>
            <person name="Zong Z."/>
        </authorList>
    </citation>
    <scope>NUCLEOTIDE SEQUENCE [LARGE SCALE GENOMIC DNA]</scope>
    <source>
        <strain evidence="1 2">CICC 24156</strain>
    </source>
</reference>
<evidence type="ECO:0000313" key="1">
    <source>
        <dbReference type="EMBL" id="TYT32893.1"/>
    </source>
</evidence>
<proteinExistence type="predicted"/>
<keyword evidence="2" id="KW-1185">Reference proteome</keyword>
<dbReference type="Proteomes" id="UP000323910">
    <property type="component" value="Unassembled WGS sequence"/>
</dbReference>
<name>A0ABY3P1X7_9ENTR</name>
<sequence>MVKLVGNESSKIRNLENKLIAHGYHFQSNGIGKDYRAYQVRVFNYLISLNIPEQEINAFFAKVDNSYTSGFPSENELDWYRNDPRASLWLVCVLYEKLKSETPEYNSGFLSPVSLQPSHDVRIDAIRRCMDEWPILYITQSDFMKDQSIEWAGLLDQHDLFRSVRSSKVDVCSWLRDYLKGNTSIGLKRICGNSPEEIMSWCYASYFMWRKNNLHSPDSVELFIRKFKSAWSTQKNRNKNKEEKKLVTMSVNISQQAHDMLRDMSIKDTMSNNAIIESAILRLYKSKNTKEHSK</sequence>
<gene>
    <name evidence="1" type="ORF">FZO59_11835</name>
</gene>
<dbReference type="RefSeq" id="WP_129035736.1">
    <property type="nucleotide sequence ID" value="NZ_SDDX01000019.1"/>
</dbReference>
<comment type="caution">
    <text evidence="1">The sequence shown here is derived from an EMBL/GenBank/DDBJ whole genome shotgun (WGS) entry which is preliminary data.</text>
</comment>
<dbReference type="EMBL" id="VTFR01000005">
    <property type="protein sequence ID" value="TYT32893.1"/>
    <property type="molecule type" value="Genomic_DNA"/>
</dbReference>
<protein>
    <submittedName>
        <fullName evidence="1">Uncharacterized protein</fullName>
    </submittedName>
</protein>
<accession>A0ABY3P1X7</accession>
<organism evidence="1 2">
    <name type="scientific">Lelliottia nimipressuralis</name>
    <dbReference type="NCBI Taxonomy" id="69220"/>
    <lineage>
        <taxon>Bacteria</taxon>
        <taxon>Pseudomonadati</taxon>
        <taxon>Pseudomonadota</taxon>
        <taxon>Gammaproteobacteria</taxon>
        <taxon>Enterobacterales</taxon>
        <taxon>Enterobacteriaceae</taxon>
        <taxon>Lelliottia</taxon>
    </lineage>
</organism>